<reference evidence="1 2" key="4">
    <citation type="journal article" date="2003" name="Virology">
        <title>The genome of the Cryptophlebia leucotreta granulovirus.</title>
        <authorList>
            <person name="Lange M."/>
            <person name="Jehle J.A."/>
        </authorList>
    </citation>
    <scope>NUCLEOTIDE SEQUENCE [LARGE SCALE GENOMIC DNA]</scope>
    <source>
        <strain evidence="1">CV3</strain>
    </source>
</reference>
<organism evidence="1 2">
    <name type="scientific">Cryptophlebia leucotreta granulosis virus</name>
    <name type="common">ClGV</name>
    <name type="synonym">Cryptophlebia leucotreta granulovirus</name>
    <dbReference type="NCBI Taxonomy" id="35254"/>
    <lineage>
        <taxon>Viruses</taxon>
        <taxon>Viruses incertae sedis</taxon>
        <taxon>Naldaviricetes</taxon>
        <taxon>Lefavirales</taxon>
        <taxon>Baculoviridae</taxon>
        <taxon>Betabaculovirus</taxon>
        <taxon>Betabaculovirus cryleucotretae</taxon>
    </lineage>
</organism>
<dbReference type="KEGG" id="vg:1724986"/>
<dbReference type="OrthoDB" id="28503at10239"/>
<dbReference type="EMBL" id="AY229987">
    <property type="protein sequence ID" value="AAQ21634.1"/>
    <property type="molecule type" value="Genomic_DNA"/>
</dbReference>
<dbReference type="Proteomes" id="UP000203359">
    <property type="component" value="Segment"/>
</dbReference>
<proteinExistence type="predicted"/>
<sequence length="82" mass="10003">MEEVFVNKNVFIKLAKQLDEKSLKKFKPMVNKIHMLIDIYCVTRREKDLLKLLYFLRSCNSEITRQLITTFKNNYKIYRILE</sequence>
<protein>
    <submittedName>
        <fullName evidence="1">Uncharacterized protein</fullName>
    </submittedName>
</protein>
<evidence type="ECO:0000313" key="1">
    <source>
        <dbReference type="EMBL" id="AAQ21634.1"/>
    </source>
</evidence>
<name>Q7T5Q0_GVCL</name>
<keyword evidence="2" id="KW-1185">Reference proteome</keyword>
<reference evidence="1 2" key="3">
    <citation type="journal article" date="2002" name="J. Gen. Virol.">
        <title>The expansion of a hypervariable, non-hr ori-like region in the genome of Cryptophlebia leucotreta granulovirus provides in vivo evidence for the utilization of baculovirus non-hr oris during replication.</title>
        <authorList>
            <person name="Jehle J.A."/>
        </authorList>
    </citation>
    <scope>NUCLEOTIDE SEQUENCE [LARGE SCALE GENOMIC DNA]</scope>
    <source>
        <strain evidence="1">CV3</strain>
    </source>
</reference>
<evidence type="ECO:0000313" key="2">
    <source>
        <dbReference type="Proteomes" id="UP000203359"/>
    </source>
</evidence>
<dbReference type="GeneID" id="1724986"/>
<organismHost>
    <name type="scientific">Tortricidae</name>
    <dbReference type="NCBI Taxonomy" id="7139"/>
</organismHost>
<accession>Q7T5Q0</accession>
<dbReference type="RefSeq" id="NP_891886.1">
    <property type="nucleotide sequence ID" value="NC_005068.1"/>
</dbReference>
<reference evidence="1 2" key="2">
    <citation type="journal article" date="1994" name="J. Gen. Virol.">
        <title>The granulin gene region of Cryptophlebia leucotreta granulosis virus: sequence analysis and phylogenetic considerations.</title>
        <authorList>
            <person name="Jehle J.A."/>
            <person name="Backhaus H."/>
        </authorList>
    </citation>
    <scope>NUCLEOTIDE SEQUENCE [LARGE SCALE GENOMIC DNA]</scope>
    <source>
        <strain evidence="1">CV3</strain>
    </source>
</reference>
<reference evidence="1 2" key="1">
    <citation type="journal article" date="1994" name="J. Gen. Virol.">
        <title>Genome organization of the DNA-binding protein gene region of Cryptophlebia leucotreta granulosis virus is closely related to that of nuclear polyhedrosis viruses.</title>
        <authorList>
            <person name="Jehle J.A."/>
            <person name="Backhaus H."/>
        </authorList>
    </citation>
    <scope>NUCLEOTIDE SEQUENCE [LARGE SCALE GENOMIC DNA]</scope>
    <source>
        <strain evidence="1">CV3</strain>
    </source>
</reference>